<evidence type="ECO:0000256" key="1">
    <source>
        <dbReference type="SAM" id="MobiDB-lite"/>
    </source>
</evidence>
<proteinExistence type="predicted"/>
<dbReference type="Proteomes" id="UP000192796">
    <property type="component" value="Unassembled WGS sequence"/>
</dbReference>
<dbReference type="NCBIfam" id="TIGR03523">
    <property type="entry name" value="GldN"/>
    <property type="match status" value="1"/>
</dbReference>
<accession>A0A1V9G8M2</accession>
<dbReference type="AlphaFoldDB" id="A0A1V9G8M2"/>
<dbReference type="STRING" id="1703345.A3860_00135"/>
<evidence type="ECO:0000313" key="3">
    <source>
        <dbReference type="EMBL" id="OQP66816.1"/>
    </source>
</evidence>
<comment type="caution">
    <text evidence="3">The sequence shown here is derived from an EMBL/GenBank/DDBJ whole genome shotgun (WGS) entry which is preliminary data.</text>
</comment>
<dbReference type="Pfam" id="PF19841">
    <property type="entry name" value="GldN"/>
    <property type="match status" value="1"/>
</dbReference>
<protein>
    <recommendedName>
        <fullName evidence="5">Gliding motility protein GldN</fullName>
    </recommendedName>
</protein>
<dbReference type="EMBL" id="LVYD01000001">
    <property type="protein sequence ID" value="OQP66816.1"/>
    <property type="molecule type" value="Genomic_DNA"/>
</dbReference>
<evidence type="ECO:0008006" key="5">
    <source>
        <dbReference type="Google" id="ProtNLM"/>
    </source>
</evidence>
<keyword evidence="4" id="KW-1185">Reference proteome</keyword>
<feature type="chain" id="PRO_5012573958" description="Gliding motility protein GldN" evidence="2">
    <location>
        <begin position="22"/>
        <end position="346"/>
    </location>
</feature>
<sequence length="346" mass="39952">MKNRIIKLCLLLTVLTFTATAVDAQVNKKPKRPTTKRATPIKKKSTTKSKNKPTAAVAPPPVDTVKPAPIEAKLDIPPIKKSLRNDNAIERNLVKDRTPLAYEHIREDDAVYMQRVWRELDVHEKMNLPFVYKAEGDQGNQRFIYILLNAIKNDSITAFSADDDRFTTPLPFQEIVKGLVGTPTIIQVPDLVKDPDGSKGIMRDTTIVQEFNPDKIERFWIKEDWVFDKESSRMHVRILGIAPVKTVMNDDGSYRDATPIFWVYYPDLRPIFAKHEVYNGKNFGARMSWEELFESRMFASRIIKSTVNNPNDEFIRGYIKDPILALLEGEDMKERIFNYEQDLWSY</sequence>
<keyword evidence="2" id="KW-0732">Signal</keyword>
<dbReference type="OrthoDB" id="1141916at2"/>
<evidence type="ECO:0000313" key="4">
    <source>
        <dbReference type="Proteomes" id="UP000192796"/>
    </source>
</evidence>
<gene>
    <name evidence="3" type="ORF">A3860_00135</name>
</gene>
<name>A0A1V9G8M2_9BACT</name>
<dbReference type="RefSeq" id="WP_081144515.1">
    <property type="nucleotide sequence ID" value="NZ_LVYD01000001.1"/>
</dbReference>
<feature type="compositionally biased region" description="Basic residues" evidence="1">
    <location>
        <begin position="28"/>
        <end position="51"/>
    </location>
</feature>
<reference evidence="3 4" key="1">
    <citation type="submission" date="2016-03" db="EMBL/GenBank/DDBJ databases">
        <title>Niastella vici sp. nov., isolated from farmland soil.</title>
        <authorList>
            <person name="Chen L."/>
            <person name="Wang D."/>
            <person name="Yang S."/>
            <person name="Wang G."/>
        </authorList>
    </citation>
    <scope>NUCLEOTIDE SEQUENCE [LARGE SCALE GENOMIC DNA]</scope>
    <source>
        <strain evidence="3 4">DJ57</strain>
    </source>
</reference>
<evidence type="ECO:0000256" key="2">
    <source>
        <dbReference type="SAM" id="SignalP"/>
    </source>
</evidence>
<feature type="region of interest" description="Disordered" evidence="1">
    <location>
        <begin position="26"/>
        <end position="64"/>
    </location>
</feature>
<organism evidence="3 4">
    <name type="scientific">Niastella vici</name>
    <dbReference type="NCBI Taxonomy" id="1703345"/>
    <lineage>
        <taxon>Bacteria</taxon>
        <taxon>Pseudomonadati</taxon>
        <taxon>Bacteroidota</taxon>
        <taxon>Chitinophagia</taxon>
        <taxon>Chitinophagales</taxon>
        <taxon>Chitinophagaceae</taxon>
        <taxon>Niastella</taxon>
    </lineage>
</organism>
<dbReference type="InterPro" id="IPR019847">
    <property type="entry name" value="Gliding_motility_assoc_GldN"/>
</dbReference>
<feature type="signal peptide" evidence="2">
    <location>
        <begin position="1"/>
        <end position="21"/>
    </location>
</feature>
<feature type="compositionally biased region" description="Low complexity" evidence="1">
    <location>
        <begin position="52"/>
        <end position="64"/>
    </location>
</feature>